<evidence type="ECO:0000259" key="1">
    <source>
        <dbReference type="Pfam" id="PF03374"/>
    </source>
</evidence>
<keyword evidence="3" id="KW-1185">Reference proteome</keyword>
<dbReference type="RefSeq" id="WP_043249961.1">
    <property type="nucleotide sequence ID" value="NZ_HG322950.1"/>
</dbReference>
<dbReference type="STRING" id="1301098.PKB_1262"/>
<dbReference type="InterPro" id="IPR005039">
    <property type="entry name" value="Ant_C"/>
</dbReference>
<gene>
    <name evidence="2" type="ORF">PKB_1262</name>
</gene>
<dbReference type="GO" id="GO:0003677">
    <property type="term" value="F:DNA binding"/>
    <property type="evidence" value="ECO:0007669"/>
    <property type="project" value="InterPro"/>
</dbReference>
<dbReference type="HOGENOM" id="CLU_183036_0_0_6"/>
<dbReference type="Pfam" id="PF03374">
    <property type="entry name" value="ANT"/>
    <property type="match status" value="1"/>
</dbReference>
<dbReference type="OrthoDB" id="6960690at2"/>
<proteinExistence type="predicted"/>
<feature type="domain" description="Antirepressor protein C-terminal" evidence="1">
    <location>
        <begin position="3"/>
        <end position="80"/>
    </location>
</feature>
<dbReference type="AlphaFoldDB" id="A0A024HDR3"/>
<evidence type="ECO:0000313" key="2">
    <source>
        <dbReference type="EMBL" id="CDF82627.1"/>
    </source>
</evidence>
<reference evidence="2 3" key="1">
    <citation type="submission" date="2013-03" db="EMBL/GenBank/DDBJ databases">
        <authorList>
            <person name="Linke B."/>
        </authorList>
    </citation>
    <scope>NUCLEOTIDE SEQUENCE [LARGE SCALE GENOMIC DNA]</scope>
    <source>
        <strain evidence="2 3">B13</strain>
    </source>
</reference>
<evidence type="ECO:0000313" key="3">
    <source>
        <dbReference type="Proteomes" id="UP000025241"/>
    </source>
</evidence>
<accession>A0A024HDR3</accession>
<dbReference type="EMBL" id="HG322950">
    <property type="protein sequence ID" value="CDF82627.1"/>
    <property type="molecule type" value="Genomic_DNA"/>
</dbReference>
<sequence>MKDLTLQETAKQLKTTRPKLIALMREKGLLNDQNLPAHPVRDRLYLSIHEGSWMHDKLGMQYSRSTRVRQAGLRWLEEKLGIQRDLPPPTPDRRDVA</sequence>
<protein>
    <recommendedName>
        <fullName evidence="1">Antirepressor protein C-terminal domain-containing protein</fullName>
    </recommendedName>
</protein>
<organism evidence="2 3">
    <name type="scientific">Pseudomonas knackmussii (strain DSM 6978 / CCUG 54928 / LMG 23759 / B13)</name>
    <dbReference type="NCBI Taxonomy" id="1301098"/>
    <lineage>
        <taxon>Bacteria</taxon>
        <taxon>Pseudomonadati</taxon>
        <taxon>Pseudomonadota</taxon>
        <taxon>Gammaproteobacteria</taxon>
        <taxon>Pseudomonadales</taxon>
        <taxon>Pseudomonadaceae</taxon>
        <taxon>Pseudomonas</taxon>
    </lineage>
</organism>
<reference evidence="2 3" key="2">
    <citation type="submission" date="2014-05" db="EMBL/GenBank/DDBJ databases">
        <title>Genome sequence of the 3-chlorobenzoate degrading bacterium Pseudomonas knackmussii B13 shows multiple evidence for horizontal gene transfer.</title>
        <authorList>
            <person name="Miyazaki R."/>
            <person name="Bertelli C."/>
            <person name="Falquet L."/>
            <person name="Robinson-Rechavi M."/>
            <person name="Gharib W."/>
            <person name="Roy S."/>
            <person name="Van der Meer J.R."/>
        </authorList>
    </citation>
    <scope>NUCLEOTIDE SEQUENCE [LARGE SCALE GENOMIC DNA]</scope>
    <source>
        <strain evidence="2 3">B13</strain>
    </source>
</reference>
<name>A0A024HDR3_PSEKB</name>
<dbReference type="KEGG" id="pkc:PKB_1262"/>
<dbReference type="PATRIC" id="fig|1301098.3.peg.1270"/>
<dbReference type="Proteomes" id="UP000025241">
    <property type="component" value="Chromosome I"/>
</dbReference>